<keyword evidence="5 10" id="KW-0418">Kinase</keyword>
<proteinExistence type="predicted"/>
<dbReference type="Pfam" id="PF02518">
    <property type="entry name" value="HATPase_c"/>
    <property type="match status" value="1"/>
</dbReference>
<dbReference type="Pfam" id="PF06580">
    <property type="entry name" value="His_kinase"/>
    <property type="match status" value="1"/>
</dbReference>
<sequence>MNIRRHGPLRRWLPAGAYRSIRTKLLVCFLIVTLIPLLSLGALSYYQSARTVNSQFGRYGENAVAQLQQQSDSMLVRMKQMSQTIYSYLLDPAHADLGSDPPVTYGEIMEKNDFESVLRSLANDQTAGIYIITPSGYYYGENNLDVGKLSGIPAWKSMPNTNSGPYWLGFYMQNHAISASEQAGPAVLGLAVPIRNPGGAQDGSTILIEEDARELLRMFRQFEEDTKAHLSIQAPDGRTVYESTESFTPRDNDIIWDKTLSVNHWKIEARLPAKAFYQSSGVIRSNTVIVAVWSCLLAFGLAYLFTSRFTGRIRSLKESMQKVSFGKLDTRVPVEGRDELGSLDISFNRMVSGVQSLVQEVERSERLKKEAELKAFHYQINPHLLFNTLNSIQWKARLEGAEEIRRMLYHLTMVLEGNLDISQELVTLERELRMIGHFLKIQEIRYGAVFQYKLDCEEDLKRFVIPRMTLQPLFENIFFHGFTDGVGVIELRVREQGEELLLELKDNGAGISEEKLARLFAPNPEPRGRGGLGVRNADQKFKLHFGPRYGLTVRSIKGEGTSILIRWPKKEEHPDGERKQPESADCR</sequence>
<dbReference type="EMBL" id="MRTP01000015">
    <property type="protein sequence ID" value="OMF48932.1"/>
    <property type="molecule type" value="Genomic_DNA"/>
</dbReference>
<protein>
    <submittedName>
        <fullName evidence="10">Two-component sensor histidine kinase</fullName>
    </submittedName>
</protein>
<dbReference type="SUPFAM" id="SSF55874">
    <property type="entry name" value="ATPase domain of HSP90 chaperone/DNA topoisomerase II/histidine kinase"/>
    <property type="match status" value="1"/>
</dbReference>
<keyword evidence="3" id="KW-0597">Phosphoprotein</keyword>
<dbReference type="InterPro" id="IPR003660">
    <property type="entry name" value="HAMP_dom"/>
</dbReference>
<dbReference type="Proteomes" id="UP000187172">
    <property type="component" value="Unassembled WGS sequence"/>
</dbReference>
<dbReference type="RefSeq" id="WP_076175651.1">
    <property type="nucleotide sequence ID" value="NZ_MRTP01000015.1"/>
</dbReference>
<feature type="transmembrane region" description="Helical" evidence="8">
    <location>
        <begin position="21"/>
        <end position="46"/>
    </location>
</feature>
<dbReference type="PANTHER" id="PTHR34220">
    <property type="entry name" value="SENSOR HISTIDINE KINASE YPDA"/>
    <property type="match status" value="1"/>
</dbReference>
<evidence type="ECO:0000256" key="8">
    <source>
        <dbReference type="SAM" id="Phobius"/>
    </source>
</evidence>
<evidence type="ECO:0000256" key="4">
    <source>
        <dbReference type="ARBA" id="ARBA00022679"/>
    </source>
</evidence>
<dbReference type="CDD" id="cd06225">
    <property type="entry name" value="HAMP"/>
    <property type="match status" value="1"/>
</dbReference>
<evidence type="ECO:0000313" key="11">
    <source>
        <dbReference type="Proteomes" id="UP000187172"/>
    </source>
</evidence>
<evidence type="ECO:0000256" key="3">
    <source>
        <dbReference type="ARBA" id="ARBA00022553"/>
    </source>
</evidence>
<dbReference type="InterPro" id="IPR010559">
    <property type="entry name" value="Sig_transdc_His_kin_internal"/>
</dbReference>
<keyword evidence="11" id="KW-1185">Reference proteome</keyword>
<dbReference type="STRING" id="297318.BK138_30645"/>
<evidence type="ECO:0000256" key="2">
    <source>
        <dbReference type="ARBA" id="ARBA00022475"/>
    </source>
</evidence>
<comment type="caution">
    <text evidence="10">The sequence shown here is derived from an EMBL/GenBank/DDBJ whole genome shotgun (WGS) entry which is preliminary data.</text>
</comment>
<dbReference type="PANTHER" id="PTHR34220:SF7">
    <property type="entry name" value="SENSOR HISTIDINE KINASE YPDA"/>
    <property type="match status" value="1"/>
</dbReference>
<dbReference type="Gene3D" id="6.10.340.10">
    <property type="match status" value="1"/>
</dbReference>
<organism evidence="10 11">
    <name type="scientific">Paenibacillus rhizosphaerae</name>
    <dbReference type="NCBI Taxonomy" id="297318"/>
    <lineage>
        <taxon>Bacteria</taxon>
        <taxon>Bacillati</taxon>
        <taxon>Bacillota</taxon>
        <taxon>Bacilli</taxon>
        <taxon>Bacillales</taxon>
        <taxon>Paenibacillaceae</taxon>
        <taxon>Paenibacillus</taxon>
    </lineage>
</organism>
<dbReference type="GO" id="GO:0000155">
    <property type="term" value="F:phosphorelay sensor kinase activity"/>
    <property type="evidence" value="ECO:0007669"/>
    <property type="project" value="InterPro"/>
</dbReference>
<dbReference type="InterPro" id="IPR050640">
    <property type="entry name" value="Bact_2-comp_sensor_kinase"/>
</dbReference>
<dbReference type="GO" id="GO:0005886">
    <property type="term" value="C:plasma membrane"/>
    <property type="evidence" value="ECO:0007669"/>
    <property type="project" value="UniProtKB-SubCell"/>
</dbReference>
<evidence type="ECO:0000256" key="6">
    <source>
        <dbReference type="ARBA" id="ARBA00023136"/>
    </source>
</evidence>
<dbReference type="InterPro" id="IPR036890">
    <property type="entry name" value="HATPase_C_sf"/>
</dbReference>
<reference evidence="10 11" key="1">
    <citation type="submission" date="2016-11" db="EMBL/GenBank/DDBJ databases">
        <title>Paenibacillus species isolates.</title>
        <authorList>
            <person name="Beno S.M."/>
        </authorList>
    </citation>
    <scope>NUCLEOTIDE SEQUENCE [LARGE SCALE GENOMIC DNA]</scope>
    <source>
        <strain evidence="10 11">FSL R5-0378</strain>
    </source>
</reference>
<evidence type="ECO:0000256" key="7">
    <source>
        <dbReference type="SAM" id="MobiDB-lite"/>
    </source>
</evidence>
<dbReference type="SMART" id="SM00304">
    <property type="entry name" value="HAMP"/>
    <property type="match status" value="1"/>
</dbReference>
<accession>A0A1R1EB01</accession>
<keyword evidence="6 8" id="KW-0472">Membrane</keyword>
<name>A0A1R1EB01_9BACL</name>
<dbReference type="Gene3D" id="3.30.565.10">
    <property type="entry name" value="Histidine kinase-like ATPase, C-terminal domain"/>
    <property type="match status" value="1"/>
</dbReference>
<comment type="subcellular location">
    <subcellularLocation>
        <location evidence="1">Cell membrane</location>
        <topology evidence="1">Multi-pass membrane protein</topology>
    </subcellularLocation>
</comment>
<feature type="region of interest" description="Disordered" evidence="7">
    <location>
        <begin position="567"/>
        <end position="587"/>
    </location>
</feature>
<dbReference type="AlphaFoldDB" id="A0A1R1EB01"/>
<keyword evidence="8" id="KW-1133">Transmembrane helix</keyword>
<dbReference type="SUPFAM" id="SSF158472">
    <property type="entry name" value="HAMP domain-like"/>
    <property type="match status" value="1"/>
</dbReference>
<keyword evidence="2" id="KW-1003">Cell membrane</keyword>
<feature type="domain" description="HAMP" evidence="9">
    <location>
        <begin position="307"/>
        <end position="359"/>
    </location>
</feature>
<evidence type="ECO:0000256" key="1">
    <source>
        <dbReference type="ARBA" id="ARBA00004651"/>
    </source>
</evidence>
<dbReference type="Pfam" id="PF00672">
    <property type="entry name" value="HAMP"/>
    <property type="match status" value="1"/>
</dbReference>
<evidence type="ECO:0000259" key="9">
    <source>
        <dbReference type="PROSITE" id="PS50885"/>
    </source>
</evidence>
<keyword evidence="8" id="KW-0812">Transmembrane</keyword>
<feature type="compositionally biased region" description="Basic and acidic residues" evidence="7">
    <location>
        <begin position="568"/>
        <end position="587"/>
    </location>
</feature>
<gene>
    <name evidence="10" type="ORF">BK138_30645</name>
</gene>
<dbReference type="InterPro" id="IPR003594">
    <property type="entry name" value="HATPase_dom"/>
</dbReference>
<dbReference type="PROSITE" id="PS50885">
    <property type="entry name" value="HAMP"/>
    <property type="match status" value="1"/>
</dbReference>
<evidence type="ECO:0000313" key="10">
    <source>
        <dbReference type="EMBL" id="OMF48932.1"/>
    </source>
</evidence>
<keyword evidence="4" id="KW-0808">Transferase</keyword>
<evidence type="ECO:0000256" key="5">
    <source>
        <dbReference type="ARBA" id="ARBA00022777"/>
    </source>
</evidence>